<keyword evidence="4 6" id="KW-1133">Transmembrane helix</keyword>
<keyword evidence="3 6" id="KW-0812">Transmembrane</keyword>
<accession>A0A369BI97</accession>
<comment type="subcellular location">
    <subcellularLocation>
        <location evidence="6">Cell membrane</location>
        <topology evidence="6">Multi-pass membrane protein</topology>
    </subcellularLocation>
    <subcellularLocation>
        <location evidence="1">Membrane</location>
        <topology evidence="1">Multi-pass membrane protein</topology>
    </subcellularLocation>
</comment>
<dbReference type="GO" id="GO:0005886">
    <property type="term" value="C:plasma membrane"/>
    <property type="evidence" value="ECO:0007669"/>
    <property type="project" value="UniProtKB-SubCell"/>
</dbReference>
<evidence type="ECO:0000256" key="2">
    <source>
        <dbReference type="ARBA" id="ARBA00009142"/>
    </source>
</evidence>
<sequence length="266" mass="28403">MINLIIALVCYLASVTGSICGIGGGVIIKPVLDATGVMPVTTISFLSGCTVLSMSGVSLLSSSKCGKKYGDNWEVDRAFAVVISLGSIVGGLAGKEIFQMIVKNSPNPDYIGGVQAVVLVLLTAGTLVYSLFKNMIKTKRVTIKGIAFIAGFLLGVISSFLGIGGGPFNLIVLFYLYSMSEKQAAVYSLYVIFLSQISSILSALLQRDIPEFSVYMLLLMCACGVLGGLTGSKINRFIKNQTLNKLFIGMITIIIFINIFNITKYI</sequence>
<dbReference type="EMBL" id="QPJT01000003">
    <property type="protein sequence ID" value="RCX19414.1"/>
    <property type="molecule type" value="Genomic_DNA"/>
</dbReference>
<comment type="caution">
    <text evidence="7">The sequence shown here is derived from an EMBL/GenBank/DDBJ whole genome shotgun (WGS) entry which is preliminary data.</text>
</comment>
<feature type="transmembrane region" description="Helical" evidence="6">
    <location>
        <begin position="36"/>
        <end position="57"/>
    </location>
</feature>
<dbReference type="InterPro" id="IPR051598">
    <property type="entry name" value="TSUP/Inactive_protease-like"/>
</dbReference>
<feature type="transmembrane region" description="Helical" evidence="6">
    <location>
        <begin position="152"/>
        <end position="178"/>
    </location>
</feature>
<keyword evidence="6" id="KW-1003">Cell membrane</keyword>
<evidence type="ECO:0000256" key="5">
    <source>
        <dbReference type="ARBA" id="ARBA00023136"/>
    </source>
</evidence>
<dbReference type="RefSeq" id="WP_114296478.1">
    <property type="nucleotide sequence ID" value="NZ_QPJT01000003.1"/>
</dbReference>
<evidence type="ECO:0000256" key="1">
    <source>
        <dbReference type="ARBA" id="ARBA00004141"/>
    </source>
</evidence>
<protein>
    <recommendedName>
        <fullName evidence="6">Probable membrane transporter protein</fullName>
    </recommendedName>
</protein>
<dbReference type="PANTHER" id="PTHR43701">
    <property type="entry name" value="MEMBRANE TRANSPORTER PROTEIN MJ0441-RELATED"/>
    <property type="match status" value="1"/>
</dbReference>
<feature type="transmembrane region" description="Helical" evidence="6">
    <location>
        <begin position="78"/>
        <end position="98"/>
    </location>
</feature>
<dbReference type="AlphaFoldDB" id="A0A369BI97"/>
<evidence type="ECO:0000256" key="4">
    <source>
        <dbReference type="ARBA" id="ARBA00022989"/>
    </source>
</evidence>
<feature type="transmembrane region" description="Helical" evidence="6">
    <location>
        <begin position="212"/>
        <end position="234"/>
    </location>
</feature>
<dbReference type="Pfam" id="PF01925">
    <property type="entry name" value="TauE"/>
    <property type="match status" value="1"/>
</dbReference>
<reference evidence="7 8" key="1">
    <citation type="submission" date="2018-07" db="EMBL/GenBank/DDBJ databases">
        <title>Genomic Encyclopedia of Type Strains, Phase IV (KMG-IV): sequencing the most valuable type-strain genomes for metagenomic binning, comparative biology and taxonomic classification.</title>
        <authorList>
            <person name="Goeker M."/>
        </authorList>
    </citation>
    <scope>NUCLEOTIDE SEQUENCE [LARGE SCALE GENOMIC DNA]</scope>
    <source>
        <strain evidence="7 8">DSM 27016</strain>
    </source>
</reference>
<comment type="similarity">
    <text evidence="2 6">Belongs to the 4-toluene sulfonate uptake permease (TSUP) (TC 2.A.102) family.</text>
</comment>
<feature type="transmembrane region" description="Helical" evidence="6">
    <location>
        <begin position="110"/>
        <end position="132"/>
    </location>
</feature>
<dbReference type="PANTHER" id="PTHR43701:SF2">
    <property type="entry name" value="MEMBRANE TRANSPORTER PROTEIN YJNA-RELATED"/>
    <property type="match status" value="1"/>
</dbReference>
<organism evidence="7 8">
    <name type="scientific">Anaerobacterium chartisolvens</name>
    <dbReference type="NCBI Taxonomy" id="1297424"/>
    <lineage>
        <taxon>Bacteria</taxon>
        <taxon>Bacillati</taxon>
        <taxon>Bacillota</taxon>
        <taxon>Clostridia</taxon>
        <taxon>Eubacteriales</taxon>
        <taxon>Oscillospiraceae</taxon>
        <taxon>Anaerobacterium</taxon>
    </lineage>
</organism>
<evidence type="ECO:0000313" key="8">
    <source>
        <dbReference type="Proteomes" id="UP000253034"/>
    </source>
</evidence>
<feature type="transmembrane region" description="Helical" evidence="6">
    <location>
        <begin position="184"/>
        <end position="205"/>
    </location>
</feature>
<evidence type="ECO:0000313" key="7">
    <source>
        <dbReference type="EMBL" id="RCX19414.1"/>
    </source>
</evidence>
<dbReference type="OrthoDB" id="3181470at2"/>
<feature type="transmembrane region" description="Helical" evidence="6">
    <location>
        <begin position="246"/>
        <end position="263"/>
    </location>
</feature>
<keyword evidence="5 6" id="KW-0472">Membrane</keyword>
<proteinExistence type="inferred from homology"/>
<name>A0A369BI97_9FIRM</name>
<dbReference type="Proteomes" id="UP000253034">
    <property type="component" value="Unassembled WGS sequence"/>
</dbReference>
<gene>
    <name evidence="7" type="ORF">DFR58_103159</name>
</gene>
<evidence type="ECO:0000256" key="3">
    <source>
        <dbReference type="ARBA" id="ARBA00022692"/>
    </source>
</evidence>
<keyword evidence="8" id="KW-1185">Reference proteome</keyword>
<evidence type="ECO:0000256" key="6">
    <source>
        <dbReference type="RuleBase" id="RU363041"/>
    </source>
</evidence>
<dbReference type="InterPro" id="IPR002781">
    <property type="entry name" value="TM_pro_TauE-like"/>
</dbReference>